<evidence type="ECO:0000256" key="1">
    <source>
        <dbReference type="SAM" id="MobiDB-lite"/>
    </source>
</evidence>
<comment type="caution">
    <text evidence="2">The sequence shown here is derived from an EMBL/GenBank/DDBJ whole genome shotgun (WGS) entry which is preliminary data.</text>
</comment>
<accession>A0A645C705</accession>
<feature type="compositionally biased region" description="Basic and acidic residues" evidence="1">
    <location>
        <begin position="180"/>
        <end position="190"/>
    </location>
</feature>
<gene>
    <name evidence="2" type="ORF">SDC9_120548</name>
</gene>
<dbReference type="EMBL" id="VSSQ01025442">
    <property type="protein sequence ID" value="MPM73566.1"/>
    <property type="molecule type" value="Genomic_DNA"/>
</dbReference>
<feature type="compositionally biased region" description="Basic and acidic residues" evidence="1">
    <location>
        <begin position="1"/>
        <end position="29"/>
    </location>
</feature>
<reference evidence="2" key="1">
    <citation type="submission" date="2019-08" db="EMBL/GenBank/DDBJ databases">
        <authorList>
            <person name="Kucharzyk K."/>
            <person name="Murdoch R.W."/>
            <person name="Higgins S."/>
            <person name="Loffler F."/>
        </authorList>
    </citation>
    <scope>NUCLEOTIDE SEQUENCE</scope>
</reference>
<feature type="compositionally biased region" description="Basic residues" evidence="1">
    <location>
        <begin position="191"/>
        <end position="203"/>
    </location>
</feature>
<proteinExistence type="predicted"/>
<evidence type="ECO:0000313" key="2">
    <source>
        <dbReference type="EMBL" id="MPM73566.1"/>
    </source>
</evidence>
<name>A0A645C705_9ZZZZ</name>
<sequence length="281" mass="31797">MVQRDRREVRVVDRHERHREGQRGDEADHPAGPGPDQQDHHAGHHDRGHGGAQLGPDQAVPTQQHRVQLPADDHRQADGAEDQRKDPRGEAVPHLEDERRAGDVAEQGARARGGADHHRDHHRIAEQPEVGADRRRRVQLHPAFGRERVGQEEQRGQQQHQAGDGEEDEGALPRHHPQHHPADRRGEHRGQAHHQHQARHQGRRPGTGEQVADNRHRGDRRRRAGQPLEHPQHDQDPDVAGHRAADGQQHVRRQPRDDGQPAAQRVGQRTGHQLPEAEPDQ</sequence>
<organism evidence="2">
    <name type="scientific">bioreactor metagenome</name>
    <dbReference type="NCBI Taxonomy" id="1076179"/>
    <lineage>
        <taxon>unclassified sequences</taxon>
        <taxon>metagenomes</taxon>
        <taxon>ecological metagenomes</taxon>
    </lineage>
</organism>
<feature type="compositionally biased region" description="Basic and acidic residues" evidence="1">
    <location>
        <begin position="230"/>
        <end position="245"/>
    </location>
</feature>
<dbReference type="AlphaFoldDB" id="A0A645C705"/>
<protein>
    <submittedName>
        <fullName evidence="2">Uncharacterized protein</fullName>
    </submittedName>
</protein>
<feature type="region of interest" description="Disordered" evidence="1">
    <location>
        <begin position="1"/>
        <end position="281"/>
    </location>
</feature>
<feature type="compositionally biased region" description="Basic and acidic residues" evidence="1">
    <location>
        <begin position="113"/>
        <end position="126"/>
    </location>
</feature>
<feature type="compositionally biased region" description="Basic and acidic residues" evidence="1">
    <location>
        <begin position="71"/>
        <end position="103"/>
    </location>
</feature>
<feature type="compositionally biased region" description="Basic and acidic residues" evidence="1">
    <location>
        <begin position="144"/>
        <end position="155"/>
    </location>
</feature>